<evidence type="ECO:0000256" key="3">
    <source>
        <dbReference type="ARBA" id="ARBA00023015"/>
    </source>
</evidence>
<reference evidence="9" key="1">
    <citation type="submission" date="2013-01" db="EMBL/GenBank/DDBJ databases">
        <title>Draft Genome Sequence of a Mulberry Tree, Morus notabilis C.K. Schneid.</title>
        <authorList>
            <person name="He N."/>
            <person name="Zhao S."/>
        </authorList>
    </citation>
    <scope>NUCLEOTIDE SEQUENCE</scope>
</reference>
<dbReference type="NCBIfam" id="TIGR01568">
    <property type="entry name" value="A_thal_3678"/>
    <property type="match status" value="1"/>
</dbReference>
<dbReference type="GO" id="GO:0005634">
    <property type="term" value="C:nucleus"/>
    <property type="evidence" value="ECO:0007669"/>
    <property type="project" value="UniProtKB-SubCell"/>
</dbReference>
<evidence type="ECO:0000256" key="5">
    <source>
        <dbReference type="ARBA" id="ARBA00023242"/>
    </source>
</evidence>
<dbReference type="PANTHER" id="PTHR33057">
    <property type="entry name" value="TRANSCRIPTION REPRESSOR OFP7-RELATED"/>
    <property type="match status" value="1"/>
</dbReference>
<dbReference type="Proteomes" id="UP000030645">
    <property type="component" value="Unassembled WGS sequence"/>
</dbReference>
<keyword evidence="3 6" id="KW-0805">Transcription regulation</keyword>
<feature type="domain" description="OVATE" evidence="7">
    <location>
        <begin position="176"/>
        <end position="239"/>
    </location>
</feature>
<keyword evidence="9" id="KW-1185">Reference proteome</keyword>
<comment type="function">
    <text evidence="6">Transcriptional repressor that regulates multiple aspects of plant growth and development.</text>
</comment>
<dbReference type="KEGG" id="mnt:21408844"/>
<dbReference type="OrthoDB" id="689980at2759"/>
<dbReference type="InterPro" id="IPR006458">
    <property type="entry name" value="Ovate_C"/>
</dbReference>
<keyword evidence="4 6" id="KW-0804">Transcription</keyword>
<comment type="subcellular location">
    <subcellularLocation>
        <location evidence="1 6">Nucleus</location>
    </subcellularLocation>
</comment>
<dbReference type="PANTHER" id="PTHR33057:SF117">
    <property type="entry name" value="TRANSCRIPTION REPRESSOR OFP14"/>
    <property type="match status" value="1"/>
</dbReference>
<name>W9REC1_9ROSA</name>
<dbReference type="AlphaFoldDB" id="W9REC1"/>
<sequence>MPKKLQDYLFKIKKPTPKIHFPTNSFSSSKSWILSGCQNPKTLSFAVGRNDEKNAAPRENNDISAKLSDIDRFLFENFKSLYIKDEVVVDTSTGNQENPGGIPFESPRFGDPVPKLYRSNRFSVSPGISGSLIEESRTSMATSTTSGDVVCSRSSTSTVDHDRNVSVSLPDECVAVLAYSPSPYEEFRSSMCEMVETRLRRGEDVDWGFVEELLFCYLSLNDKKSHKHILSAFVDLVVDLRRRRRRWDSECGSSAAERSRNYRTRRKLK</sequence>
<evidence type="ECO:0000256" key="2">
    <source>
        <dbReference type="ARBA" id="ARBA00022491"/>
    </source>
</evidence>
<dbReference type="STRING" id="981085.W9REC1"/>
<evidence type="ECO:0000256" key="4">
    <source>
        <dbReference type="ARBA" id="ARBA00023163"/>
    </source>
</evidence>
<dbReference type="EMBL" id="KE344648">
    <property type="protein sequence ID" value="EXB74484.1"/>
    <property type="molecule type" value="Genomic_DNA"/>
</dbReference>
<keyword evidence="5 6" id="KW-0539">Nucleus</keyword>
<keyword evidence="2 6" id="KW-0678">Repressor</keyword>
<evidence type="ECO:0000259" key="7">
    <source>
        <dbReference type="PROSITE" id="PS51754"/>
    </source>
</evidence>
<dbReference type="GO" id="GO:0045892">
    <property type="term" value="P:negative regulation of DNA-templated transcription"/>
    <property type="evidence" value="ECO:0007669"/>
    <property type="project" value="UniProtKB-UniRule"/>
</dbReference>
<gene>
    <name evidence="8" type="ORF">L484_026178</name>
</gene>
<dbReference type="eggNOG" id="ENOG502RXZT">
    <property type="taxonomic scope" value="Eukaryota"/>
</dbReference>
<evidence type="ECO:0000313" key="8">
    <source>
        <dbReference type="EMBL" id="EXB74484.1"/>
    </source>
</evidence>
<evidence type="ECO:0000313" key="9">
    <source>
        <dbReference type="Proteomes" id="UP000030645"/>
    </source>
</evidence>
<evidence type="ECO:0000256" key="6">
    <source>
        <dbReference type="RuleBase" id="RU367028"/>
    </source>
</evidence>
<evidence type="ECO:0000256" key="1">
    <source>
        <dbReference type="ARBA" id="ARBA00004123"/>
    </source>
</evidence>
<dbReference type="PROSITE" id="PS51754">
    <property type="entry name" value="OVATE"/>
    <property type="match status" value="1"/>
</dbReference>
<protein>
    <recommendedName>
        <fullName evidence="6">Transcription repressor</fullName>
    </recommendedName>
    <alternativeName>
        <fullName evidence="6">Ovate family protein</fullName>
    </alternativeName>
</protein>
<organism evidence="8 9">
    <name type="scientific">Morus notabilis</name>
    <dbReference type="NCBI Taxonomy" id="981085"/>
    <lineage>
        <taxon>Eukaryota</taxon>
        <taxon>Viridiplantae</taxon>
        <taxon>Streptophyta</taxon>
        <taxon>Embryophyta</taxon>
        <taxon>Tracheophyta</taxon>
        <taxon>Spermatophyta</taxon>
        <taxon>Magnoliopsida</taxon>
        <taxon>eudicotyledons</taxon>
        <taxon>Gunneridae</taxon>
        <taxon>Pentapetalae</taxon>
        <taxon>rosids</taxon>
        <taxon>fabids</taxon>
        <taxon>Rosales</taxon>
        <taxon>Moraceae</taxon>
        <taxon>Moreae</taxon>
        <taxon>Morus</taxon>
    </lineage>
</organism>
<dbReference type="Pfam" id="PF04844">
    <property type="entry name" value="Ovate"/>
    <property type="match status" value="1"/>
</dbReference>
<proteinExistence type="predicted"/>
<dbReference type="InterPro" id="IPR038933">
    <property type="entry name" value="Ovate"/>
</dbReference>
<accession>W9REC1</accession>